<name>A0A9W6SMW1_9ACTN</name>
<dbReference type="Proteomes" id="UP001165079">
    <property type="component" value="Unassembled WGS sequence"/>
</dbReference>
<evidence type="ECO:0000256" key="2">
    <source>
        <dbReference type="RuleBase" id="RU003457"/>
    </source>
</evidence>
<dbReference type="InterPro" id="IPR008778">
    <property type="entry name" value="Pirin_C_dom"/>
</dbReference>
<evidence type="ECO:0000256" key="3">
    <source>
        <dbReference type="SAM" id="MobiDB-lite"/>
    </source>
</evidence>
<dbReference type="Pfam" id="PF05726">
    <property type="entry name" value="Pirin_C"/>
    <property type="match status" value="1"/>
</dbReference>
<proteinExistence type="inferred from homology"/>
<dbReference type="EMBL" id="BSTX01000002">
    <property type="protein sequence ID" value="GLZ78796.1"/>
    <property type="molecule type" value="Genomic_DNA"/>
</dbReference>
<dbReference type="InterPro" id="IPR014710">
    <property type="entry name" value="RmlC-like_jellyroll"/>
</dbReference>
<feature type="domain" description="Pirin N-terminal" evidence="4">
    <location>
        <begin position="64"/>
        <end position="163"/>
    </location>
</feature>
<dbReference type="PANTHER" id="PTHR13903:SF8">
    <property type="entry name" value="PIRIN"/>
    <property type="match status" value="1"/>
</dbReference>
<evidence type="ECO:0000256" key="1">
    <source>
        <dbReference type="ARBA" id="ARBA00008416"/>
    </source>
</evidence>
<evidence type="ECO:0000313" key="7">
    <source>
        <dbReference type="Proteomes" id="UP001165079"/>
    </source>
</evidence>
<feature type="region of interest" description="Disordered" evidence="3">
    <location>
        <begin position="314"/>
        <end position="343"/>
    </location>
</feature>
<organism evidence="6 7">
    <name type="scientific">Actinorhabdospora filicis</name>
    <dbReference type="NCBI Taxonomy" id="1785913"/>
    <lineage>
        <taxon>Bacteria</taxon>
        <taxon>Bacillati</taxon>
        <taxon>Actinomycetota</taxon>
        <taxon>Actinomycetes</taxon>
        <taxon>Micromonosporales</taxon>
        <taxon>Micromonosporaceae</taxon>
        <taxon>Actinorhabdospora</taxon>
    </lineage>
</organism>
<accession>A0A9W6SMW1</accession>
<reference evidence="6" key="1">
    <citation type="submission" date="2023-03" db="EMBL/GenBank/DDBJ databases">
        <title>Actinorhabdospora filicis NBRC 111898.</title>
        <authorList>
            <person name="Ichikawa N."/>
            <person name="Sato H."/>
            <person name="Tonouchi N."/>
        </authorList>
    </citation>
    <scope>NUCLEOTIDE SEQUENCE</scope>
    <source>
        <strain evidence="6">NBRC 111898</strain>
    </source>
</reference>
<keyword evidence="7" id="KW-1185">Reference proteome</keyword>
<dbReference type="SUPFAM" id="SSF51182">
    <property type="entry name" value="RmlC-like cupins"/>
    <property type="match status" value="1"/>
</dbReference>
<feature type="region of interest" description="Disordered" evidence="3">
    <location>
        <begin position="1"/>
        <end position="21"/>
    </location>
</feature>
<feature type="domain" description="Pirin C-terminal" evidence="5">
    <location>
        <begin position="211"/>
        <end position="309"/>
    </location>
</feature>
<dbReference type="InterPro" id="IPR011051">
    <property type="entry name" value="RmlC_Cupin_sf"/>
</dbReference>
<evidence type="ECO:0000259" key="4">
    <source>
        <dbReference type="Pfam" id="PF02678"/>
    </source>
</evidence>
<protein>
    <recommendedName>
        <fullName evidence="8">Pirin</fullName>
    </recommendedName>
</protein>
<comment type="caution">
    <text evidence="6">The sequence shown here is derived from an EMBL/GenBank/DDBJ whole genome shotgun (WGS) entry which is preliminary data.</text>
</comment>
<evidence type="ECO:0000259" key="5">
    <source>
        <dbReference type="Pfam" id="PF05726"/>
    </source>
</evidence>
<dbReference type="InterPro" id="IPR003829">
    <property type="entry name" value="Pirin_N_dom"/>
</dbReference>
<dbReference type="PANTHER" id="PTHR13903">
    <property type="entry name" value="PIRIN-RELATED"/>
    <property type="match status" value="1"/>
</dbReference>
<gene>
    <name evidence="6" type="ORF">Afil01_36030</name>
</gene>
<dbReference type="Gene3D" id="2.60.120.10">
    <property type="entry name" value="Jelly Rolls"/>
    <property type="match status" value="2"/>
</dbReference>
<dbReference type="AlphaFoldDB" id="A0A9W6SMW1"/>
<evidence type="ECO:0000313" key="6">
    <source>
        <dbReference type="EMBL" id="GLZ78796.1"/>
    </source>
</evidence>
<evidence type="ECO:0008006" key="8">
    <source>
        <dbReference type="Google" id="ProtNLM"/>
    </source>
</evidence>
<dbReference type="InterPro" id="IPR012093">
    <property type="entry name" value="Pirin"/>
</dbReference>
<sequence>MLTRQLFPAKITTPTPPHYPHPMSNLDHNPTETTCAATPSTTPTTELIPGHEVALGGIRDTTTVHRTLPSRTRRMIGAFCFIDHYGPHPAHTHPMNVPPHPHTGLQTVSWLISGHVQHRDSTGRHQTFTNGELGLMTAGHGITHSENTTPDTPPTLHGFQLWIALPDHARNTTPHFEHHPHLPTDGTTTVILGTHNGTTSPATTHTPLLFLQIQLPPNTTHTIPLNPHHEHGALTATGNPTIDNTPLPPGPLLYLGTNRTTLTITTHDQPTTLLILGGEPFQEEIVMWWNLIARDHDEIVTARQAWENHDPRFGTVTGYTGKGTRLDAPPMPTTRLKPRGRTR</sequence>
<comment type="similarity">
    <text evidence="1 2">Belongs to the pirin family.</text>
</comment>
<dbReference type="Pfam" id="PF02678">
    <property type="entry name" value="Pirin"/>
    <property type="match status" value="1"/>
</dbReference>